<dbReference type="GO" id="GO:0004252">
    <property type="term" value="F:serine-type endopeptidase activity"/>
    <property type="evidence" value="ECO:0007669"/>
    <property type="project" value="TreeGrafter"/>
</dbReference>
<dbReference type="RefSeq" id="WP_018082341.1">
    <property type="nucleotide sequence ID" value="NZ_AQWM01000013.1"/>
</dbReference>
<organism evidence="5 6">
    <name type="scientific">Asticcacaulis benevestitus DSM 16100 = ATCC BAA-896</name>
    <dbReference type="NCBI Taxonomy" id="1121022"/>
    <lineage>
        <taxon>Bacteria</taxon>
        <taxon>Pseudomonadati</taxon>
        <taxon>Pseudomonadota</taxon>
        <taxon>Alphaproteobacteria</taxon>
        <taxon>Caulobacterales</taxon>
        <taxon>Caulobacteraceae</taxon>
        <taxon>Asticcacaulis</taxon>
    </lineage>
</organism>
<dbReference type="PANTHER" id="PTHR42776">
    <property type="entry name" value="SERINE PEPTIDASE S9 FAMILY MEMBER"/>
    <property type="match status" value="1"/>
</dbReference>
<keyword evidence="2" id="KW-0720">Serine protease</keyword>
<dbReference type="GO" id="GO:0006508">
    <property type="term" value="P:proteolysis"/>
    <property type="evidence" value="ECO:0007669"/>
    <property type="project" value="InterPro"/>
</dbReference>
<feature type="chain" id="PRO_5004727739" description="Peptidase S9 prolyl oligopeptidase catalytic domain-containing protein" evidence="3">
    <location>
        <begin position="23"/>
        <end position="706"/>
    </location>
</feature>
<sequence>MKPILYRLFALSAGLLAGGATKAENCADLLPGVAQKSETRAIRAEDLIELRDIGPAGVSDTNTTVFRLSPDGTKLVLQLRRADVASNQYCMGVMVVDLLQGSPPHLVNKGGEFIRQTYSVGGFAAHTSPGTPLATTPKWSPDGRWLAFIRRDYGITQLWRANADGSGSGPLTHGLFDVENFAWSADGKSVIFSARPGLVSAEADLEREGREGFLFDDRFEPISGNRPLVRGIFPVAFFSVALDGGALSQVSEQEGAAVLSITKPEIATDADAYAASQDGDVAWTEAQDRQNVMSETGLRVKTQAGMEYRCDRVECNGVTNLWWIEGQGKVAYMRREGWRKSDTAIYAWSLGHSDPVRVLLTDDALLGCEVRGQRLFCAHENSNHPRNIVEISLKTGQLKTVFEPNPDFSQVRLGTIERLEWTNAFGIATFGDLVLPPDHKTGDKHPLVVVLYESRGFLRGGTGHEYPIQLLAAKGYAVLSVQNPPSIGMTQGATSWEEVNRLDRVEWGDRRSIQSAIETGVARVIQEGVVDPHRLGITGLSDGASSVQFALINSKLFGAAAMSSCCEDIPAATYLDGPAASRGLHAMGYPSLSKPDDAFWMAMSVRANARTLTTPLLIQTPDREYLAALEGVAALREFHQPVELYVFPDENHVKWQPAHLAAVYSRTVDWFDFWLQGKTDPEPSKAAQYKRWEALRSERQSASPGQ</sequence>
<gene>
    <name evidence="5" type="ORF">ABENE_08075</name>
</gene>
<dbReference type="NCBIfam" id="NF033523">
    <property type="entry name" value="lasso_peptidase"/>
    <property type="match status" value="1"/>
</dbReference>
<name>V4Q459_9CAUL</name>
<dbReference type="InterPro" id="IPR053536">
    <property type="entry name" value="Lasso_peptide_isopeptidase"/>
</dbReference>
<dbReference type="eggNOG" id="COG1506">
    <property type="taxonomic scope" value="Bacteria"/>
</dbReference>
<keyword evidence="2" id="KW-0645">Protease</keyword>
<dbReference type="InterPro" id="IPR011659">
    <property type="entry name" value="WD40"/>
</dbReference>
<keyword evidence="3" id="KW-0732">Signal</keyword>
<dbReference type="OrthoDB" id="100212at2"/>
<dbReference type="Gene3D" id="3.40.50.1820">
    <property type="entry name" value="alpha/beta hydrolase"/>
    <property type="match status" value="1"/>
</dbReference>
<dbReference type="eggNOG" id="COG0823">
    <property type="taxonomic scope" value="Bacteria"/>
</dbReference>
<dbReference type="STRING" id="1121022.GCA_000376105_02671"/>
<evidence type="ECO:0000256" key="1">
    <source>
        <dbReference type="ARBA" id="ARBA00022801"/>
    </source>
</evidence>
<dbReference type="InterPro" id="IPR011042">
    <property type="entry name" value="6-blade_b-propeller_TolB-like"/>
</dbReference>
<dbReference type="Gene3D" id="2.120.10.30">
    <property type="entry name" value="TolB, C-terminal domain"/>
    <property type="match status" value="1"/>
</dbReference>
<evidence type="ECO:0000256" key="2">
    <source>
        <dbReference type="ARBA" id="ARBA00022825"/>
    </source>
</evidence>
<dbReference type="Pfam" id="PF00326">
    <property type="entry name" value="Peptidase_S9"/>
    <property type="match status" value="1"/>
</dbReference>
<dbReference type="PANTHER" id="PTHR42776:SF27">
    <property type="entry name" value="DIPEPTIDYL PEPTIDASE FAMILY MEMBER 6"/>
    <property type="match status" value="1"/>
</dbReference>
<comment type="caution">
    <text evidence="5">The sequence shown here is derived from an EMBL/GenBank/DDBJ whole genome shotgun (WGS) entry which is preliminary data.</text>
</comment>
<keyword evidence="1" id="KW-0378">Hydrolase</keyword>
<feature type="domain" description="Peptidase S9 prolyl oligopeptidase catalytic" evidence="4">
    <location>
        <begin position="468"/>
        <end position="676"/>
    </location>
</feature>
<reference evidence="5 6" key="1">
    <citation type="journal article" date="2014" name="Nature">
        <title>Sequential evolution of bacterial morphology by co-option of a developmental regulator.</title>
        <authorList>
            <person name="Jiang C."/>
            <person name="Brown P.J."/>
            <person name="Ducret A."/>
            <person name="Brun Y.V."/>
        </authorList>
    </citation>
    <scope>NUCLEOTIDE SEQUENCE [LARGE SCALE GENOMIC DNA]</scope>
    <source>
        <strain evidence="5 6">DSM 16100</strain>
    </source>
</reference>
<dbReference type="InterPro" id="IPR001375">
    <property type="entry name" value="Peptidase_S9_cat"/>
</dbReference>
<accession>V4Q459</accession>
<dbReference type="Pfam" id="PF07676">
    <property type="entry name" value="PD40"/>
    <property type="match status" value="2"/>
</dbReference>
<dbReference type="SUPFAM" id="SSF53474">
    <property type="entry name" value="alpha/beta-Hydrolases"/>
    <property type="match status" value="1"/>
</dbReference>
<protein>
    <recommendedName>
        <fullName evidence="4">Peptidase S9 prolyl oligopeptidase catalytic domain-containing protein</fullName>
    </recommendedName>
</protein>
<dbReference type="AlphaFoldDB" id="V4Q459"/>
<dbReference type="EMBL" id="AWGB01000012">
    <property type="protein sequence ID" value="ESQ92585.1"/>
    <property type="molecule type" value="Genomic_DNA"/>
</dbReference>
<feature type="signal peptide" evidence="3">
    <location>
        <begin position="1"/>
        <end position="22"/>
    </location>
</feature>
<evidence type="ECO:0000313" key="6">
    <source>
        <dbReference type="Proteomes" id="UP000017837"/>
    </source>
</evidence>
<dbReference type="InterPro" id="IPR029058">
    <property type="entry name" value="AB_hydrolase_fold"/>
</dbReference>
<dbReference type="SUPFAM" id="SSF82171">
    <property type="entry name" value="DPP6 N-terminal domain-like"/>
    <property type="match status" value="1"/>
</dbReference>
<dbReference type="Proteomes" id="UP000017837">
    <property type="component" value="Unassembled WGS sequence"/>
</dbReference>
<proteinExistence type="predicted"/>
<evidence type="ECO:0000313" key="5">
    <source>
        <dbReference type="EMBL" id="ESQ92585.1"/>
    </source>
</evidence>
<evidence type="ECO:0000259" key="4">
    <source>
        <dbReference type="Pfam" id="PF00326"/>
    </source>
</evidence>
<keyword evidence="6" id="KW-1185">Reference proteome</keyword>
<evidence type="ECO:0000256" key="3">
    <source>
        <dbReference type="SAM" id="SignalP"/>
    </source>
</evidence>
<dbReference type="PATRIC" id="fig|1121022.4.peg.1623"/>